<dbReference type="AlphaFoldDB" id="A0A921GQX9"/>
<protein>
    <recommendedName>
        <fullName evidence="3">Head-tail adaptor protein</fullName>
    </recommendedName>
</protein>
<organism evidence="1 2">
    <name type="scientific">Brachybacterium paraconglomeratum</name>
    <dbReference type="NCBI Taxonomy" id="173362"/>
    <lineage>
        <taxon>Bacteria</taxon>
        <taxon>Bacillati</taxon>
        <taxon>Actinomycetota</taxon>
        <taxon>Actinomycetes</taxon>
        <taxon>Micrococcales</taxon>
        <taxon>Dermabacteraceae</taxon>
        <taxon>Brachybacterium</taxon>
    </lineage>
</organism>
<sequence>MSWFDGDIHGETLTVHQVATGRPDANGRATGTPVDTVLTGYSVVPVGSTESVGNEKVITARYRVSGPLTDVVEAHDRVTWRGTEYQVDGHPQLFVGAFPHTEFFLKLDRG</sequence>
<proteinExistence type="predicted"/>
<evidence type="ECO:0008006" key="3">
    <source>
        <dbReference type="Google" id="ProtNLM"/>
    </source>
</evidence>
<dbReference type="Proteomes" id="UP000775129">
    <property type="component" value="Unassembled WGS sequence"/>
</dbReference>
<reference evidence="1" key="2">
    <citation type="submission" date="2021-09" db="EMBL/GenBank/DDBJ databases">
        <authorList>
            <person name="Gilroy R."/>
        </authorList>
    </citation>
    <scope>NUCLEOTIDE SEQUENCE</scope>
    <source>
        <strain evidence="1">1647</strain>
    </source>
</reference>
<evidence type="ECO:0000313" key="2">
    <source>
        <dbReference type="Proteomes" id="UP000775129"/>
    </source>
</evidence>
<evidence type="ECO:0000313" key="1">
    <source>
        <dbReference type="EMBL" id="HJF51272.1"/>
    </source>
</evidence>
<accession>A0A921GQX9</accession>
<dbReference type="EMBL" id="DYWO01000474">
    <property type="protein sequence ID" value="HJF51272.1"/>
    <property type="molecule type" value="Genomic_DNA"/>
</dbReference>
<comment type="caution">
    <text evidence="1">The sequence shown here is derived from an EMBL/GenBank/DDBJ whole genome shotgun (WGS) entry which is preliminary data.</text>
</comment>
<reference evidence="1" key="1">
    <citation type="journal article" date="2021" name="PeerJ">
        <title>Extensive microbial diversity within the chicken gut microbiome revealed by metagenomics and culture.</title>
        <authorList>
            <person name="Gilroy R."/>
            <person name="Ravi A."/>
            <person name="Getino M."/>
            <person name="Pursley I."/>
            <person name="Horton D.L."/>
            <person name="Alikhan N.F."/>
            <person name="Baker D."/>
            <person name="Gharbi K."/>
            <person name="Hall N."/>
            <person name="Watson M."/>
            <person name="Adriaenssens E.M."/>
            <person name="Foster-Nyarko E."/>
            <person name="Jarju S."/>
            <person name="Secka A."/>
            <person name="Antonio M."/>
            <person name="Oren A."/>
            <person name="Chaudhuri R.R."/>
            <person name="La Ragione R."/>
            <person name="Hildebrand F."/>
            <person name="Pallen M.J."/>
        </authorList>
    </citation>
    <scope>NUCLEOTIDE SEQUENCE</scope>
    <source>
        <strain evidence="1">1647</strain>
    </source>
</reference>
<gene>
    <name evidence="1" type="ORF">K8W24_16030</name>
</gene>
<name>A0A921GQX9_9MICO</name>